<accession>A0A7X6QMM7</accession>
<reference evidence="1 2" key="1">
    <citation type="submission" date="2020-04" db="EMBL/GenBank/DDBJ databases">
        <title>Arthrobacter sp. nov.</title>
        <authorList>
            <person name="Liu S."/>
        </authorList>
    </citation>
    <scope>NUCLEOTIDE SEQUENCE [LARGE SCALE GENOMIC DNA]</scope>
    <source>
        <strain evidence="1 2">E918</strain>
    </source>
</reference>
<dbReference type="Pfam" id="PF06224">
    <property type="entry name" value="AlkZ-like"/>
    <property type="match status" value="1"/>
</dbReference>
<dbReference type="GO" id="GO:0003677">
    <property type="term" value="F:DNA binding"/>
    <property type="evidence" value="ECO:0007669"/>
    <property type="project" value="UniProtKB-KW"/>
</dbReference>
<proteinExistence type="predicted"/>
<dbReference type="InterPro" id="IPR009351">
    <property type="entry name" value="AlkZ-like"/>
</dbReference>
<dbReference type="EMBL" id="JAAZSQ010000035">
    <property type="protein sequence ID" value="NKX56778.1"/>
    <property type="molecule type" value="Genomic_DNA"/>
</dbReference>
<dbReference type="RefSeq" id="WP_168489270.1">
    <property type="nucleotide sequence ID" value="NZ_JAAZSQ010000035.1"/>
</dbReference>
<comment type="caution">
    <text evidence="1">The sequence shown here is derived from an EMBL/GenBank/DDBJ whole genome shotgun (WGS) entry which is preliminary data.</text>
</comment>
<evidence type="ECO:0000313" key="2">
    <source>
        <dbReference type="Proteomes" id="UP000544090"/>
    </source>
</evidence>
<gene>
    <name evidence="1" type="ORF">HGG74_20105</name>
</gene>
<keyword evidence="2" id="KW-1185">Reference proteome</keyword>
<dbReference type="AlphaFoldDB" id="A0A7X6QMM7"/>
<sequence>MQPYDVVRRRLLAQRVWGAGAPGAAAAVHGLLAVQAQEYAYARWSVAQRCAGADRDNAAAVDGALAGGAILRTHVLRPTWHFVHREDVRWLLELTGPRVRAAMKGRDRELGIDDAVMARAADALAGALSPGGQLTREELGLVLEQAGVLDRTGGKLRGASVHSQQLGHLLLNAELDMLLVSGVPRTSPGGAVKQTYALFEDRVPAASAAGAMLERDEALARLVLRYFAGHGPATVKDCSLWSGLTIADIRRGLAAAPPGGLERLEFDGHEFFLAAPDKARAPRRPRADLIQCYDEMVIGYTPTRGYLRGPGGQAAGLRLGNANVSLHPLLIDGFQAGLWRHVLKPAAAVVEIRPDRPLDAAGRQALAAAVERYTRFLQRPVELQLPASGG</sequence>
<dbReference type="Proteomes" id="UP000544090">
    <property type="component" value="Unassembled WGS sequence"/>
</dbReference>
<organism evidence="1 2">
    <name type="scientific">Arthrobacter mobilis</name>
    <dbReference type="NCBI Taxonomy" id="2724944"/>
    <lineage>
        <taxon>Bacteria</taxon>
        <taxon>Bacillati</taxon>
        <taxon>Actinomycetota</taxon>
        <taxon>Actinomycetes</taxon>
        <taxon>Micrococcales</taxon>
        <taxon>Micrococcaceae</taxon>
        <taxon>Arthrobacter</taxon>
    </lineage>
</organism>
<keyword evidence="1" id="KW-0238">DNA-binding</keyword>
<evidence type="ECO:0000313" key="1">
    <source>
        <dbReference type="EMBL" id="NKX56778.1"/>
    </source>
</evidence>
<dbReference type="PANTHER" id="PTHR38479">
    <property type="entry name" value="LMO0824 PROTEIN"/>
    <property type="match status" value="1"/>
</dbReference>
<protein>
    <submittedName>
        <fullName evidence="1">Winged helix DNA-binding domain-containing protein</fullName>
    </submittedName>
</protein>
<dbReference type="PANTHER" id="PTHR38479:SF2">
    <property type="entry name" value="WINGED HELIX DNA-BINDING DOMAIN-CONTAINING PROTEIN"/>
    <property type="match status" value="1"/>
</dbReference>
<name>A0A7X6QMM7_9MICC</name>